<protein>
    <submittedName>
        <fullName evidence="2">Uncharacterized protein</fullName>
    </submittedName>
</protein>
<dbReference type="EMBL" id="VDUZ01000026">
    <property type="protein sequence ID" value="TXL73324.1"/>
    <property type="molecule type" value="Genomic_DNA"/>
</dbReference>
<sequence length="179" mass="19099">MGKGARIWAGLVLACLTLAACYETAPGVLGRGADVALSSGIYRCENDKDSQVSIASISAAAQLAPDDVVYVATMEKSRYLVRIAAMADGLFLLEGRDDYRRAYHLFARRQGNDGYELLVADSAGARARLTALAGAHGVAIEFPNMGPPRIAGTPQSERAFLMAHTPTELQRVSTCRLVP</sequence>
<dbReference type="Proteomes" id="UP000321638">
    <property type="component" value="Unassembled WGS sequence"/>
</dbReference>
<gene>
    <name evidence="2" type="ORF">FHP25_21815</name>
</gene>
<keyword evidence="1" id="KW-0732">Signal</keyword>
<organism evidence="2 3">
    <name type="scientific">Vineibacter terrae</name>
    <dbReference type="NCBI Taxonomy" id="2586908"/>
    <lineage>
        <taxon>Bacteria</taxon>
        <taxon>Pseudomonadati</taxon>
        <taxon>Pseudomonadota</taxon>
        <taxon>Alphaproteobacteria</taxon>
        <taxon>Hyphomicrobiales</taxon>
        <taxon>Vineibacter</taxon>
    </lineage>
</organism>
<feature type="signal peptide" evidence="1">
    <location>
        <begin position="1"/>
        <end position="25"/>
    </location>
</feature>
<proteinExistence type="predicted"/>
<dbReference type="RefSeq" id="WP_147849094.1">
    <property type="nucleotide sequence ID" value="NZ_VDUZ01000026.1"/>
</dbReference>
<dbReference type="PROSITE" id="PS51257">
    <property type="entry name" value="PROKAR_LIPOPROTEIN"/>
    <property type="match status" value="1"/>
</dbReference>
<evidence type="ECO:0000256" key="1">
    <source>
        <dbReference type="SAM" id="SignalP"/>
    </source>
</evidence>
<name>A0A5C8PJ97_9HYPH</name>
<evidence type="ECO:0000313" key="3">
    <source>
        <dbReference type="Proteomes" id="UP000321638"/>
    </source>
</evidence>
<evidence type="ECO:0000313" key="2">
    <source>
        <dbReference type="EMBL" id="TXL73324.1"/>
    </source>
</evidence>
<dbReference type="AlphaFoldDB" id="A0A5C8PJ97"/>
<keyword evidence="3" id="KW-1185">Reference proteome</keyword>
<comment type="caution">
    <text evidence="2">The sequence shown here is derived from an EMBL/GenBank/DDBJ whole genome shotgun (WGS) entry which is preliminary data.</text>
</comment>
<feature type="chain" id="PRO_5022742073" evidence="1">
    <location>
        <begin position="26"/>
        <end position="179"/>
    </location>
</feature>
<reference evidence="2 3" key="1">
    <citation type="submission" date="2019-06" db="EMBL/GenBank/DDBJ databases">
        <title>New taxonomy in bacterial strain CC-CFT640, isolated from vineyard.</title>
        <authorList>
            <person name="Lin S.-Y."/>
            <person name="Tsai C.-F."/>
            <person name="Young C.-C."/>
        </authorList>
    </citation>
    <scope>NUCLEOTIDE SEQUENCE [LARGE SCALE GENOMIC DNA]</scope>
    <source>
        <strain evidence="2 3">CC-CFT640</strain>
    </source>
</reference>
<accession>A0A5C8PJ97</accession>